<reference evidence="1" key="1">
    <citation type="submission" date="2021-04" db="EMBL/GenBank/DDBJ databases">
        <title>Luteolibacter sp. 32A isolated from the skin of an Anderson's salamander (Ambystoma andersonii).</title>
        <authorList>
            <person name="Spergser J."/>
            <person name="Busse H.-J."/>
        </authorList>
    </citation>
    <scope>NUCLEOTIDE SEQUENCE</scope>
    <source>
        <strain evidence="1">32A</strain>
    </source>
</reference>
<dbReference type="AlphaFoldDB" id="A0A975J3I0"/>
<dbReference type="InterPro" id="IPR026350">
    <property type="entry name" value="GxxExxY"/>
</dbReference>
<evidence type="ECO:0000313" key="2">
    <source>
        <dbReference type="Proteomes" id="UP000676169"/>
    </source>
</evidence>
<keyword evidence="2" id="KW-1185">Reference proteome</keyword>
<gene>
    <name evidence="1" type="ORF">KBB96_01920</name>
</gene>
<proteinExistence type="predicted"/>
<dbReference type="Proteomes" id="UP000676169">
    <property type="component" value="Chromosome"/>
</dbReference>
<dbReference type="EMBL" id="CP073100">
    <property type="protein sequence ID" value="QUE53354.1"/>
    <property type="molecule type" value="Genomic_DNA"/>
</dbReference>
<dbReference type="Pfam" id="PF13366">
    <property type="entry name" value="PDDEXK_3"/>
    <property type="match status" value="1"/>
</dbReference>
<sequence>MKTNDEREYDLAGRVIGCAMTVHRVLGPGFNERVYQNALSLELAAVGIQFENQVKLCVYYKERPVGDFEADMIVENNLVLELKAVETITKSHEVQLVNYLATTKIDEGLLINLGSDSLQYRKKFRTYKHQGDPPSLQA</sequence>
<dbReference type="NCBIfam" id="TIGR04256">
    <property type="entry name" value="GxxExxY"/>
    <property type="match status" value="1"/>
</dbReference>
<evidence type="ECO:0000313" key="1">
    <source>
        <dbReference type="EMBL" id="QUE53354.1"/>
    </source>
</evidence>
<protein>
    <submittedName>
        <fullName evidence="1">GxxExxY protein</fullName>
    </submittedName>
</protein>
<organism evidence="1 2">
    <name type="scientific">Luteolibacter ambystomatis</name>
    <dbReference type="NCBI Taxonomy" id="2824561"/>
    <lineage>
        <taxon>Bacteria</taxon>
        <taxon>Pseudomonadati</taxon>
        <taxon>Verrucomicrobiota</taxon>
        <taxon>Verrucomicrobiia</taxon>
        <taxon>Verrucomicrobiales</taxon>
        <taxon>Verrucomicrobiaceae</taxon>
        <taxon>Luteolibacter</taxon>
    </lineage>
</organism>
<accession>A0A975J3I0</accession>
<name>A0A975J3I0_9BACT</name>
<dbReference type="RefSeq" id="WP_211634696.1">
    <property type="nucleotide sequence ID" value="NZ_CP073100.1"/>
</dbReference>
<dbReference type="KEGG" id="lamb:KBB96_01920"/>